<reference evidence="2" key="1">
    <citation type="journal article" date="2018" name="DNA Res.">
        <title>Multiple hybrid de novo genome assembly of finger millet, an orphan allotetraploid crop.</title>
        <authorList>
            <person name="Hatakeyama M."/>
            <person name="Aluri S."/>
            <person name="Balachadran M.T."/>
            <person name="Sivarajan S.R."/>
            <person name="Patrignani A."/>
            <person name="Gruter S."/>
            <person name="Poveda L."/>
            <person name="Shimizu-Inatsugi R."/>
            <person name="Baeten J."/>
            <person name="Francoijs K.J."/>
            <person name="Nataraja K.N."/>
            <person name="Reddy Y.A.N."/>
            <person name="Phadnis S."/>
            <person name="Ravikumar R.L."/>
            <person name="Schlapbach R."/>
            <person name="Sreeman S.M."/>
            <person name="Shimizu K.K."/>
        </authorList>
    </citation>
    <scope>NUCLEOTIDE SEQUENCE</scope>
</reference>
<sequence length="495" mass="55542">MASPLRHKRHECLPFDAVVLPATGTGILSAEFLEVDDGLDRISTLPDDLRRNIISRLPFKEAVRTTALAHNWRHIWGSTPLSLNDAHLLPSPGYVRAGAIDCILRSHPGPFESVHLANCYFEPYQRELALWSRLLAEQGVKDLVFVRLEGPASIGPSPSMRLPVDILRCANLRRLYIGYWRFPDTSDLPDGAGVFPHLEELGIIDTRMEDHDLDHILASSPVLKKLALIGNDLPVQVNLHSQSLQCVLFWLSVRSKINFVVVNAPSLERLIMWSYSTPHPDVRVVSAPVLKVLGYLDLGGGPLLSRNTVIKIKVDSEASPSSMIPSVKILALNMILLDSRDVQQLASVLRCFPNIETLHLKCAMARDNNYSEFFENLDPIECVQSQIKTVVLHEFTGHQIEMALLRYLSQKANQMQQLTLVSPHLAFPDERSVGEIKDELNDLLILPWASEACTLLFLGPEKKFAWTFHRASDPSILDPFLLDDGQELFRFVKGI</sequence>
<dbReference type="Pfam" id="PF00646">
    <property type="entry name" value="F-box"/>
    <property type="match status" value="1"/>
</dbReference>
<protein>
    <recommendedName>
        <fullName evidence="1">FBD domain-containing protein</fullName>
    </recommendedName>
</protein>
<dbReference type="InterPro" id="IPR055411">
    <property type="entry name" value="LRR_FXL15/At3g58940/PEG3-like"/>
</dbReference>
<dbReference type="InterPro" id="IPR001810">
    <property type="entry name" value="F-box_dom"/>
</dbReference>
<dbReference type="SUPFAM" id="SSF81383">
    <property type="entry name" value="F-box domain"/>
    <property type="match status" value="1"/>
</dbReference>
<dbReference type="AlphaFoldDB" id="A0AAV5C7B4"/>
<feature type="domain" description="FBD" evidence="1">
    <location>
        <begin position="381"/>
        <end position="458"/>
    </location>
</feature>
<accession>A0AAV5C7B4</accession>
<reference evidence="2" key="2">
    <citation type="submission" date="2021-12" db="EMBL/GenBank/DDBJ databases">
        <title>Resequencing data analysis of finger millet.</title>
        <authorList>
            <person name="Hatakeyama M."/>
            <person name="Aluri S."/>
            <person name="Balachadran M.T."/>
            <person name="Sivarajan S.R."/>
            <person name="Poveda L."/>
            <person name="Shimizu-Inatsugi R."/>
            <person name="Schlapbach R."/>
            <person name="Sreeman S.M."/>
            <person name="Shimizu K.K."/>
        </authorList>
    </citation>
    <scope>NUCLEOTIDE SEQUENCE</scope>
</reference>
<evidence type="ECO:0000313" key="2">
    <source>
        <dbReference type="EMBL" id="GJM94000.1"/>
    </source>
</evidence>
<comment type="caution">
    <text evidence="2">The sequence shown here is derived from an EMBL/GenBank/DDBJ whole genome shotgun (WGS) entry which is preliminary data.</text>
</comment>
<dbReference type="Gene3D" id="3.80.10.10">
    <property type="entry name" value="Ribonuclease Inhibitor"/>
    <property type="match status" value="1"/>
</dbReference>
<dbReference type="InterPro" id="IPR036047">
    <property type="entry name" value="F-box-like_dom_sf"/>
</dbReference>
<dbReference type="PANTHER" id="PTHR32141:SF141">
    <property type="entry name" value="FBD DOMAIN-CONTAINING PROTEIN"/>
    <property type="match status" value="1"/>
</dbReference>
<dbReference type="SUPFAM" id="SSF52047">
    <property type="entry name" value="RNI-like"/>
    <property type="match status" value="1"/>
</dbReference>
<dbReference type="Pfam" id="PF24758">
    <property type="entry name" value="LRR_At5g56370"/>
    <property type="match status" value="1"/>
</dbReference>
<evidence type="ECO:0000313" key="3">
    <source>
        <dbReference type="Proteomes" id="UP001054889"/>
    </source>
</evidence>
<gene>
    <name evidence="2" type="primary">ga10609</name>
    <name evidence="2" type="ORF">PR202_ga10609</name>
</gene>
<organism evidence="2 3">
    <name type="scientific">Eleusine coracana subsp. coracana</name>
    <dbReference type="NCBI Taxonomy" id="191504"/>
    <lineage>
        <taxon>Eukaryota</taxon>
        <taxon>Viridiplantae</taxon>
        <taxon>Streptophyta</taxon>
        <taxon>Embryophyta</taxon>
        <taxon>Tracheophyta</taxon>
        <taxon>Spermatophyta</taxon>
        <taxon>Magnoliopsida</taxon>
        <taxon>Liliopsida</taxon>
        <taxon>Poales</taxon>
        <taxon>Poaceae</taxon>
        <taxon>PACMAD clade</taxon>
        <taxon>Chloridoideae</taxon>
        <taxon>Cynodonteae</taxon>
        <taxon>Eleusininae</taxon>
        <taxon>Eleusine</taxon>
    </lineage>
</organism>
<dbReference type="EMBL" id="BQKI01000004">
    <property type="protein sequence ID" value="GJM94000.1"/>
    <property type="molecule type" value="Genomic_DNA"/>
</dbReference>
<keyword evidence="3" id="KW-1185">Reference proteome</keyword>
<dbReference type="InterPro" id="IPR006566">
    <property type="entry name" value="FBD"/>
</dbReference>
<dbReference type="InterPro" id="IPR032675">
    <property type="entry name" value="LRR_dom_sf"/>
</dbReference>
<evidence type="ECO:0000259" key="1">
    <source>
        <dbReference type="SMART" id="SM00579"/>
    </source>
</evidence>
<dbReference type="SMART" id="SM00579">
    <property type="entry name" value="FBD"/>
    <property type="match status" value="1"/>
</dbReference>
<dbReference type="PANTHER" id="PTHR32141">
    <property type="match status" value="1"/>
</dbReference>
<dbReference type="InterPro" id="IPR055302">
    <property type="entry name" value="F-box_dom-containing"/>
</dbReference>
<dbReference type="Pfam" id="PF08387">
    <property type="entry name" value="FBD"/>
    <property type="match status" value="1"/>
</dbReference>
<proteinExistence type="predicted"/>
<name>A0AAV5C7B4_ELECO</name>
<dbReference type="Proteomes" id="UP001054889">
    <property type="component" value="Unassembled WGS sequence"/>
</dbReference>